<reference evidence="2 3" key="1">
    <citation type="journal article" date="2023" name="Mol. Biol. Evol.">
        <title>Genomics of Secondarily Temperate Adaptation in the Only Non-Antarctic Icefish.</title>
        <authorList>
            <person name="Rivera-Colon A.G."/>
            <person name="Rayamajhi N."/>
            <person name="Minhas B.F."/>
            <person name="Madrigal G."/>
            <person name="Bilyk K.T."/>
            <person name="Yoon V."/>
            <person name="Hune M."/>
            <person name="Gregory S."/>
            <person name="Cheng C.H.C."/>
            <person name="Catchen J.M."/>
        </authorList>
    </citation>
    <scope>NUCLEOTIDE SEQUENCE [LARGE SCALE GENOMIC DNA]</scope>
    <source>
        <strain evidence="2">JC2023a</strain>
    </source>
</reference>
<feature type="signal peptide" evidence="1">
    <location>
        <begin position="1"/>
        <end position="28"/>
    </location>
</feature>
<dbReference type="Proteomes" id="UP001335648">
    <property type="component" value="Unassembled WGS sequence"/>
</dbReference>
<accession>A0AAN8BIL5</accession>
<gene>
    <name evidence="2" type="ORF">CesoFtcFv8_016906</name>
</gene>
<organism evidence="2 3">
    <name type="scientific">Champsocephalus esox</name>
    <name type="common">pike icefish</name>
    <dbReference type="NCBI Taxonomy" id="159716"/>
    <lineage>
        <taxon>Eukaryota</taxon>
        <taxon>Metazoa</taxon>
        <taxon>Chordata</taxon>
        <taxon>Craniata</taxon>
        <taxon>Vertebrata</taxon>
        <taxon>Euteleostomi</taxon>
        <taxon>Actinopterygii</taxon>
        <taxon>Neopterygii</taxon>
        <taxon>Teleostei</taxon>
        <taxon>Neoteleostei</taxon>
        <taxon>Acanthomorphata</taxon>
        <taxon>Eupercaria</taxon>
        <taxon>Perciformes</taxon>
        <taxon>Notothenioidei</taxon>
        <taxon>Channichthyidae</taxon>
        <taxon>Champsocephalus</taxon>
    </lineage>
</organism>
<evidence type="ECO:0000313" key="3">
    <source>
        <dbReference type="Proteomes" id="UP001335648"/>
    </source>
</evidence>
<protein>
    <submittedName>
        <fullName evidence="2">Uncharacterized protein</fullName>
    </submittedName>
</protein>
<name>A0AAN8BIL5_9TELE</name>
<sequence length="67" mass="7369">MRGRWSPYFTSVLVSLTILWQTRSGVDSNSTRNVNITTFTKILDSLLDGYDNRLRPGLGAGTCTGMG</sequence>
<feature type="chain" id="PRO_5042960456" evidence="1">
    <location>
        <begin position="29"/>
        <end position="67"/>
    </location>
</feature>
<dbReference type="EMBL" id="JAULUE010002059">
    <property type="protein sequence ID" value="KAK5885808.1"/>
    <property type="molecule type" value="Genomic_DNA"/>
</dbReference>
<keyword evidence="1" id="KW-0732">Signal</keyword>
<dbReference type="AlphaFoldDB" id="A0AAN8BIL5"/>
<proteinExistence type="predicted"/>
<evidence type="ECO:0000313" key="2">
    <source>
        <dbReference type="EMBL" id="KAK5885808.1"/>
    </source>
</evidence>
<keyword evidence="3" id="KW-1185">Reference proteome</keyword>
<evidence type="ECO:0000256" key="1">
    <source>
        <dbReference type="SAM" id="SignalP"/>
    </source>
</evidence>
<comment type="caution">
    <text evidence="2">The sequence shown here is derived from an EMBL/GenBank/DDBJ whole genome shotgun (WGS) entry which is preliminary data.</text>
</comment>